<feature type="compositionally biased region" description="Basic residues" evidence="1">
    <location>
        <begin position="68"/>
        <end position="77"/>
    </location>
</feature>
<sequence length="236" mass="26700">MASSYSAIPRFLLPQSGRIWQRANLGNKLRSSDLSAVRYASGVSRDATGKPIVLEQPERFNPPSHGARLPRKNRPQQHQHYGGSLSPEDIAAQKRKEYPGLPAPEGTWGHWFWHSRALHLSITMGTLASLAIFTMVENFRRTTPFADMLPSGSDYREQPFESMRTLYEVWQLTQLHNSTIVAEKRRKSVDDVAKRAEYRKAHGLEQSGGLGNWTAKGNGEILQPESGKREKWFGIF</sequence>
<dbReference type="Proteomes" id="UP000078559">
    <property type="component" value="Chromosome 3"/>
</dbReference>
<keyword evidence="3" id="KW-1185">Reference proteome</keyword>
<evidence type="ECO:0000313" key="3">
    <source>
        <dbReference type="Proteomes" id="UP000078559"/>
    </source>
</evidence>
<accession>A0A194VTF9</accession>
<organism evidence="2 3">
    <name type="scientific">Cytospora mali</name>
    <name type="common">Apple Valsa canker fungus</name>
    <name type="synonym">Valsa mali</name>
    <dbReference type="NCBI Taxonomy" id="578113"/>
    <lineage>
        <taxon>Eukaryota</taxon>
        <taxon>Fungi</taxon>
        <taxon>Dikarya</taxon>
        <taxon>Ascomycota</taxon>
        <taxon>Pezizomycotina</taxon>
        <taxon>Sordariomycetes</taxon>
        <taxon>Sordariomycetidae</taxon>
        <taxon>Diaporthales</taxon>
        <taxon>Cytosporaceae</taxon>
        <taxon>Cytospora</taxon>
    </lineage>
</organism>
<proteinExistence type="predicted"/>
<feature type="region of interest" description="Disordered" evidence="1">
    <location>
        <begin position="48"/>
        <end position="88"/>
    </location>
</feature>
<reference evidence="2" key="1">
    <citation type="submission" date="2014-12" db="EMBL/GenBank/DDBJ databases">
        <title>Genome Sequence of Valsa Canker Pathogens Uncovers a Specific Adaption of Colonization on Woody Bark.</title>
        <authorList>
            <person name="Yin Z."/>
            <person name="Liu H."/>
            <person name="Gao X."/>
            <person name="Li Z."/>
            <person name="Song N."/>
            <person name="Ke X."/>
            <person name="Dai Q."/>
            <person name="Wu Y."/>
            <person name="Sun Y."/>
            <person name="Xu J.-R."/>
            <person name="Kang Z.K."/>
            <person name="Wang L."/>
            <person name="Huang L."/>
        </authorList>
    </citation>
    <scope>NUCLEOTIDE SEQUENCE [LARGE SCALE GENOMIC DNA]</scope>
    <source>
        <strain evidence="2">03-8</strain>
    </source>
</reference>
<protein>
    <submittedName>
        <fullName evidence="2">Uncharacterized protein</fullName>
    </submittedName>
</protein>
<gene>
    <name evidence="2" type="ORF">VM1G_03441</name>
</gene>
<dbReference type="AlphaFoldDB" id="A0A194VTF9"/>
<dbReference type="EMBL" id="CM003100">
    <property type="protein sequence ID" value="KUI67282.1"/>
    <property type="molecule type" value="Genomic_DNA"/>
</dbReference>
<evidence type="ECO:0000256" key="1">
    <source>
        <dbReference type="SAM" id="MobiDB-lite"/>
    </source>
</evidence>
<evidence type="ECO:0000313" key="2">
    <source>
        <dbReference type="EMBL" id="KUI67282.1"/>
    </source>
</evidence>
<name>A0A194VTF9_CYTMA</name>